<sequence>MSNQQTIYELAGGDPPFRALVERFYARVEADPLLRPLFPDDLEPGKEGQFLFIAQYFGGPPRYNAQRGHPRLRMRHMPFAIGQAERDAWVGHMLAAVDEVGFAEPVRSALREYFERAGTFMINQQGQPGIELRG</sequence>
<evidence type="ECO:0000313" key="6">
    <source>
        <dbReference type="EMBL" id="KPV54399.1"/>
    </source>
</evidence>
<keyword evidence="2" id="KW-0349">Heme</keyword>
<dbReference type="Proteomes" id="UP000050509">
    <property type="component" value="Unassembled WGS sequence"/>
</dbReference>
<dbReference type="GO" id="GO:0019825">
    <property type="term" value="F:oxygen binding"/>
    <property type="evidence" value="ECO:0007669"/>
    <property type="project" value="InterPro"/>
</dbReference>
<reference evidence="6 7" key="1">
    <citation type="submission" date="2015-09" db="EMBL/GenBank/DDBJ databases">
        <title>Draft genome sequence of Kouleothrix aurantiaca JCM 19913.</title>
        <authorList>
            <person name="Hemp J."/>
        </authorList>
    </citation>
    <scope>NUCLEOTIDE SEQUENCE [LARGE SCALE GENOMIC DNA]</scope>
    <source>
        <strain evidence="6 7">COM-B</strain>
    </source>
</reference>
<proteinExistence type="inferred from homology"/>
<dbReference type="InterPro" id="IPR009050">
    <property type="entry name" value="Globin-like_sf"/>
</dbReference>
<dbReference type="PANTHER" id="PTHR47366">
    <property type="entry name" value="TWO-ON-TWO HEMOGLOBIN-3"/>
    <property type="match status" value="1"/>
</dbReference>
<comment type="similarity">
    <text evidence="5">Belongs to the truncated hemoglobin family. Group II subfamily.</text>
</comment>
<dbReference type="PANTHER" id="PTHR47366:SF1">
    <property type="entry name" value="TWO-ON-TWO HEMOGLOBIN-3"/>
    <property type="match status" value="1"/>
</dbReference>
<evidence type="ECO:0000313" key="7">
    <source>
        <dbReference type="Proteomes" id="UP000050509"/>
    </source>
</evidence>
<evidence type="ECO:0000256" key="5">
    <source>
        <dbReference type="ARBA" id="ARBA00034496"/>
    </source>
</evidence>
<dbReference type="Gene3D" id="1.10.490.10">
    <property type="entry name" value="Globins"/>
    <property type="match status" value="1"/>
</dbReference>
<keyword evidence="1" id="KW-0813">Transport</keyword>
<dbReference type="EMBL" id="LJCR01000064">
    <property type="protein sequence ID" value="KPV54399.1"/>
    <property type="molecule type" value="Genomic_DNA"/>
</dbReference>
<dbReference type="InterPro" id="IPR012292">
    <property type="entry name" value="Globin/Proto"/>
</dbReference>
<dbReference type="InterPro" id="IPR044203">
    <property type="entry name" value="GlbO/GLB3-like"/>
</dbReference>
<keyword evidence="4" id="KW-0408">Iron</keyword>
<evidence type="ECO:0000256" key="4">
    <source>
        <dbReference type="ARBA" id="ARBA00023004"/>
    </source>
</evidence>
<comment type="caution">
    <text evidence="6">The sequence shown here is derived from an EMBL/GenBank/DDBJ whole genome shotgun (WGS) entry which is preliminary data.</text>
</comment>
<dbReference type="GO" id="GO:0005344">
    <property type="term" value="F:oxygen carrier activity"/>
    <property type="evidence" value="ECO:0007669"/>
    <property type="project" value="InterPro"/>
</dbReference>
<dbReference type="AlphaFoldDB" id="A0A0P9FME7"/>
<keyword evidence="3" id="KW-0479">Metal-binding</keyword>
<gene>
    <name evidence="6" type="ORF">SE17_04015</name>
</gene>
<accession>A0A0P9FME7</accession>
<dbReference type="InterPro" id="IPR001486">
    <property type="entry name" value="Hemoglobin_trunc"/>
</dbReference>
<evidence type="ECO:0000256" key="1">
    <source>
        <dbReference type="ARBA" id="ARBA00022448"/>
    </source>
</evidence>
<evidence type="ECO:0000256" key="2">
    <source>
        <dbReference type="ARBA" id="ARBA00022617"/>
    </source>
</evidence>
<dbReference type="GO" id="GO:0020037">
    <property type="term" value="F:heme binding"/>
    <property type="evidence" value="ECO:0007669"/>
    <property type="project" value="InterPro"/>
</dbReference>
<evidence type="ECO:0000256" key="3">
    <source>
        <dbReference type="ARBA" id="ARBA00022723"/>
    </source>
</evidence>
<organism evidence="6 7">
    <name type="scientific">Kouleothrix aurantiaca</name>
    <dbReference type="NCBI Taxonomy" id="186479"/>
    <lineage>
        <taxon>Bacteria</taxon>
        <taxon>Bacillati</taxon>
        <taxon>Chloroflexota</taxon>
        <taxon>Chloroflexia</taxon>
        <taxon>Chloroflexales</taxon>
        <taxon>Roseiflexineae</taxon>
        <taxon>Roseiflexaceae</taxon>
        <taxon>Kouleothrix</taxon>
    </lineage>
</organism>
<dbReference type="SUPFAM" id="SSF46458">
    <property type="entry name" value="Globin-like"/>
    <property type="match status" value="1"/>
</dbReference>
<dbReference type="Pfam" id="PF01152">
    <property type="entry name" value="Bac_globin"/>
    <property type="match status" value="1"/>
</dbReference>
<name>A0A0P9FME7_9CHLR</name>
<protein>
    <submittedName>
        <fullName evidence="6">Globin</fullName>
    </submittedName>
</protein>
<dbReference type="PATRIC" id="fig|186479.3.peg.9456"/>
<keyword evidence="7" id="KW-1185">Reference proteome</keyword>
<dbReference type="GO" id="GO:0046872">
    <property type="term" value="F:metal ion binding"/>
    <property type="evidence" value="ECO:0007669"/>
    <property type="project" value="UniProtKB-KW"/>
</dbReference>